<dbReference type="InterPro" id="IPR006785">
    <property type="entry name" value="Pex14_N"/>
</dbReference>
<dbReference type="AlphaFoldDB" id="A0A4Y7T913"/>
<dbReference type="OrthoDB" id="441517at2759"/>
<protein>
    <recommendedName>
        <fullName evidence="3">Peroxisome membrane anchor protein Pex14p N-terminal domain-containing protein</fullName>
    </recommendedName>
</protein>
<accession>A0A4Y7T913</accession>
<organism evidence="4 5">
    <name type="scientific">Coprinellus micaceus</name>
    <name type="common">Glistening ink-cap mushroom</name>
    <name type="synonym">Coprinus micaceus</name>
    <dbReference type="NCBI Taxonomy" id="71717"/>
    <lineage>
        <taxon>Eukaryota</taxon>
        <taxon>Fungi</taxon>
        <taxon>Dikarya</taxon>
        <taxon>Basidiomycota</taxon>
        <taxon>Agaricomycotina</taxon>
        <taxon>Agaricomycetes</taxon>
        <taxon>Agaricomycetidae</taxon>
        <taxon>Agaricales</taxon>
        <taxon>Agaricineae</taxon>
        <taxon>Psathyrellaceae</taxon>
        <taxon>Coprinellus</taxon>
    </lineage>
</organism>
<gene>
    <name evidence="4" type="ORF">FA13DRAFT_1764573</name>
</gene>
<evidence type="ECO:0000313" key="5">
    <source>
        <dbReference type="Proteomes" id="UP000298030"/>
    </source>
</evidence>
<dbReference type="STRING" id="71717.A0A4Y7T913"/>
<feature type="compositionally biased region" description="Polar residues" evidence="1">
    <location>
        <begin position="319"/>
        <end position="333"/>
    </location>
</feature>
<dbReference type="Gene3D" id="1.10.10.10">
    <property type="entry name" value="Winged helix-like DNA-binding domain superfamily/Winged helix DNA-binding domain"/>
    <property type="match status" value="1"/>
</dbReference>
<feature type="compositionally biased region" description="Polar residues" evidence="1">
    <location>
        <begin position="41"/>
        <end position="51"/>
    </location>
</feature>
<dbReference type="Proteomes" id="UP000298030">
    <property type="component" value="Unassembled WGS sequence"/>
</dbReference>
<feature type="compositionally biased region" description="Low complexity" evidence="1">
    <location>
        <begin position="19"/>
        <end position="40"/>
    </location>
</feature>
<keyword evidence="2" id="KW-0472">Membrane</keyword>
<proteinExistence type="predicted"/>
<keyword evidence="5" id="KW-1185">Reference proteome</keyword>
<evidence type="ECO:0000259" key="3">
    <source>
        <dbReference type="Pfam" id="PF04695"/>
    </source>
</evidence>
<dbReference type="InterPro" id="IPR036388">
    <property type="entry name" value="WH-like_DNA-bd_sf"/>
</dbReference>
<feature type="transmembrane region" description="Helical" evidence="2">
    <location>
        <begin position="129"/>
        <end position="149"/>
    </location>
</feature>
<feature type="compositionally biased region" description="Polar residues" evidence="1">
    <location>
        <begin position="1"/>
        <end position="18"/>
    </location>
</feature>
<feature type="domain" description="Peroxisome membrane anchor protein Pex14p N-terminal" evidence="3">
    <location>
        <begin position="53"/>
        <end position="96"/>
    </location>
</feature>
<keyword evidence="2" id="KW-0812">Transmembrane</keyword>
<evidence type="ECO:0000256" key="2">
    <source>
        <dbReference type="SAM" id="Phobius"/>
    </source>
</evidence>
<feature type="region of interest" description="Disordered" evidence="1">
    <location>
        <begin position="1"/>
        <end position="54"/>
    </location>
</feature>
<comment type="caution">
    <text evidence="4">The sequence shown here is derived from an EMBL/GenBank/DDBJ whole genome shotgun (WGS) entry which is preliminary data.</text>
</comment>
<dbReference type="EMBL" id="QPFP01000024">
    <property type="protein sequence ID" value="TEB30059.1"/>
    <property type="molecule type" value="Genomic_DNA"/>
</dbReference>
<evidence type="ECO:0000256" key="1">
    <source>
        <dbReference type="SAM" id="MobiDB-lite"/>
    </source>
</evidence>
<sequence length="360" mass="39825">MADDSAQSSTKVTLQENKAASSTSTVPASPEATPPVASVSQETTPSAPSTQSRDELISRARAFLHSPQIQNQDVFVQRRFLVEKGLSETEINGLLSQASAPKLPAIPPRNYPQPPPSNLPTLLLGLARLFSWIGIGSAALVFVYYRFLLPKLIKTAQARKALRTHHLSLMARLNDSIAATREAQSQDYASLPRADPYRERSPYLECRSVSQVLKKLGEKEPDYASLPPVTLLRCAIADLSKGKAEEEADPTAEEILRVLEGRIPWLLTDEGYKFKKSIYDTLVSCPHFVEEAPSTASPPLDEPIPLLTWRYVKPPRSEPSPTVQSLDQLSSTMPVKPSEPRPSPFTHLIESLSEFTWIYQ</sequence>
<name>A0A4Y7T913_COPMI</name>
<feature type="region of interest" description="Disordered" evidence="1">
    <location>
        <begin position="317"/>
        <end position="344"/>
    </location>
</feature>
<keyword evidence="2" id="KW-1133">Transmembrane helix</keyword>
<evidence type="ECO:0000313" key="4">
    <source>
        <dbReference type="EMBL" id="TEB30059.1"/>
    </source>
</evidence>
<reference evidence="4 5" key="1">
    <citation type="journal article" date="2019" name="Nat. Ecol. Evol.">
        <title>Megaphylogeny resolves global patterns of mushroom evolution.</title>
        <authorList>
            <person name="Varga T."/>
            <person name="Krizsan K."/>
            <person name="Foldi C."/>
            <person name="Dima B."/>
            <person name="Sanchez-Garcia M."/>
            <person name="Sanchez-Ramirez S."/>
            <person name="Szollosi G.J."/>
            <person name="Szarkandi J.G."/>
            <person name="Papp V."/>
            <person name="Albert L."/>
            <person name="Andreopoulos W."/>
            <person name="Angelini C."/>
            <person name="Antonin V."/>
            <person name="Barry K.W."/>
            <person name="Bougher N.L."/>
            <person name="Buchanan P."/>
            <person name="Buyck B."/>
            <person name="Bense V."/>
            <person name="Catcheside P."/>
            <person name="Chovatia M."/>
            <person name="Cooper J."/>
            <person name="Damon W."/>
            <person name="Desjardin D."/>
            <person name="Finy P."/>
            <person name="Geml J."/>
            <person name="Haridas S."/>
            <person name="Hughes K."/>
            <person name="Justo A."/>
            <person name="Karasinski D."/>
            <person name="Kautmanova I."/>
            <person name="Kiss B."/>
            <person name="Kocsube S."/>
            <person name="Kotiranta H."/>
            <person name="LaButti K.M."/>
            <person name="Lechner B.E."/>
            <person name="Liimatainen K."/>
            <person name="Lipzen A."/>
            <person name="Lukacs Z."/>
            <person name="Mihaltcheva S."/>
            <person name="Morgado L.N."/>
            <person name="Niskanen T."/>
            <person name="Noordeloos M.E."/>
            <person name="Ohm R.A."/>
            <person name="Ortiz-Santana B."/>
            <person name="Ovrebo C."/>
            <person name="Racz N."/>
            <person name="Riley R."/>
            <person name="Savchenko A."/>
            <person name="Shiryaev A."/>
            <person name="Soop K."/>
            <person name="Spirin V."/>
            <person name="Szebenyi C."/>
            <person name="Tomsovsky M."/>
            <person name="Tulloss R.E."/>
            <person name="Uehling J."/>
            <person name="Grigoriev I.V."/>
            <person name="Vagvolgyi C."/>
            <person name="Papp T."/>
            <person name="Martin F.M."/>
            <person name="Miettinen O."/>
            <person name="Hibbett D.S."/>
            <person name="Nagy L.G."/>
        </authorList>
    </citation>
    <scope>NUCLEOTIDE SEQUENCE [LARGE SCALE GENOMIC DNA]</scope>
    <source>
        <strain evidence="4 5">FP101781</strain>
    </source>
</reference>
<dbReference type="Pfam" id="PF04695">
    <property type="entry name" value="Pex14_N"/>
    <property type="match status" value="1"/>
</dbReference>